<evidence type="ECO:0000256" key="5">
    <source>
        <dbReference type="SAM" id="SignalP"/>
    </source>
</evidence>
<dbReference type="AlphaFoldDB" id="A0A1Z5JEA6"/>
<dbReference type="OrthoDB" id="37683at2759"/>
<feature type="domain" description="Solute-binding protein family 5" evidence="6">
    <location>
        <begin position="261"/>
        <end position="573"/>
    </location>
</feature>
<keyword evidence="4" id="KW-0812">Transmembrane</keyword>
<dbReference type="InterPro" id="IPR039424">
    <property type="entry name" value="SBP_5"/>
</dbReference>
<evidence type="ECO:0000259" key="6">
    <source>
        <dbReference type="Pfam" id="PF00496"/>
    </source>
</evidence>
<organism evidence="7 8">
    <name type="scientific">Fistulifera solaris</name>
    <name type="common">Oleaginous diatom</name>
    <dbReference type="NCBI Taxonomy" id="1519565"/>
    <lineage>
        <taxon>Eukaryota</taxon>
        <taxon>Sar</taxon>
        <taxon>Stramenopiles</taxon>
        <taxon>Ochrophyta</taxon>
        <taxon>Bacillariophyta</taxon>
        <taxon>Bacillariophyceae</taxon>
        <taxon>Bacillariophycidae</taxon>
        <taxon>Naviculales</taxon>
        <taxon>Naviculaceae</taxon>
        <taxon>Fistulifera</taxon>
    </lineage>
</organism>
<name>A0A1Z5JEA6_FISSO</name>
<comment type="caution">
    <text evidence="7">The sequence shown here is derived from an EMBL/GenBank/DDBJ whole genome shotgun (WGS) entry which is preliminary data.</text>
</comment>
<dbReference type="SUPFAM" id="SSF53850">
    <property type="entry name" value="Periplasmic binding protein-like II"/>
    <property type="match status" value="2"/>
</dbReference>
<feature type="chain" id="PRO_5012396563" description="Solute-binding protein family 5 domain-containing protein" evidence="5">
    <location>
        <begin position="37"/>
        <end position="639"/>
    </location>
</feature>
<dbReference type="Pfam" id="PF00496">
    <property type="entry name" value="SBP_bac_5"/>
    <property type="match status" value="1"/>
</dbReference>
<dbReference type="InterPro" id="IPR000914">
    <property type="entry name" value="SBP_5_dom"/>
</dbReference>
<evidence type="ECO:0000256" key="4">
    <source>
        <dbReference type="SAM" id="Phobius"/>
    </source>
</evidence>
<proteinExistence type="inferred from homology"/>
<dbReference type="PANTHER" id="PTHR30290:SF9">
    <property type="entry name" value="OLIGOPEPTIDE-BINDING PROTEIN APPA"/>
    <property type="match status" value="1"/>
</dbReference>
<evidence type="ECO:0000256" key="2">
    <source>
        <dbReference type="ARBA" id="ARBA00022448"/>
    </source>
</evidence>
<keyword evidence="4" id="KW-0472">Membrane</keyword>
<keyword evidence="8" id="KW-1185">Reference proteome</keyword>
<dbReference type="Gene3D" id="3.40.190.10">
    <property type="entry name" value="Periplasmic binding protein-like II"/>
    <property type="match status" value="1"/>
</dbReference>
<feature type="transmembrane region" description="Helical" evidence="4">
    <location>
        <begin position="598"/>
        <end position="618"/>
    </location>
</feature>
<evidence type="ECO:0000313" key="7">
    <source>
        <dbReference type="EMBL" id="GAX12334.1"/>
    </source>
</evidence>
<accession>A0A1Z5JEA6</accession>
<keyword evidence="2" id="KW-0813">Transport</keyword>
<dbReference type="GO" id="GO:0015833">
    <property type="term" value="P:peptide transport"/>
    <property type="evidence" value="ECO:0007669"/>
    <property type="project" value="TreeGrafter"/>
</dbReference>
<reference evidence="7 8" key="1">
    <citation type="journal article" date="2015" name="Plant Cell">
        <title>Oil accumulation by the oleaginous diatom Fistulifera solaris as revealed by the genome and transcriptome.</title>
        <authorList>
            <person name="Tanaka T."/>
            <person name="Maeda Y."/>
            <person name="Veluchamy A."/>
            <person name="Tanaka M."/>
            <person name="Abida H."/>
            <person name="Marechal E."/>
            <person name="Bowler C."/>
            <person name="Muto M."/>
            <person name="Sunaga Y."/>
            <person name="Tanaka M."/>
            <person name="Yoshino T."/>
            <person name="Taniguchi T."/>
            <person name="Fukuda Y."/>
            <person name="Nemoto M."/>
            <person name="Matsumoto M."/>
            <person name="Wong P.S."/>
            <person name="Aburatani S."/>
            <person name="Fujibuchi W."/>
        </authorList>
    </citation>
    <scope>NUCLEOTIDE SEQUENCE [LARGE SCALE GENOMIC DNA]</scope>
    <source>
        <strain evidence="7 8">JPCC DA0580</strain>
    </source>
</reference>
<dbReference type="EMBL" id="BDSP01000050">
    <property type="protein sequence ID" value="GAX12334.1"/>
    <property type="molecule type" value="Genomic_DNA"/>
</dbReference>
<dbReference type="PANTHER" id="PTHR30290">
    <property type="entry name" value="PERIPLASMIC BINDING COMPONENT OF ABC TRANSPORTER"/>
    <property type="match status" value="1"/>
</dbReference>
<evidence type="ECO:0000313" key="8">
    <source>
        <dbReference type="Proteomes" id="UP000198406"/>
    </source>
</evidence>
<dbReference type="InParanoid" id="A0A1Z5JEA6"/>
<evidence type="ECO:0000256" key="3">
    <source>
        <dbReference type="ARBA" id="ARBA00022729"/>
    </source>
</evidence>
<feature type="signal peptide" evidence="5">
    <location>
        <begin position="1"/>
        <end position="36"/>
    </location>
</feature>
<dbReference type="Proteomes" id="UP000198406">
    <property type="component" value="Unassembled WGS sequence"/>
</dbReference>
<protein>
    <recommendedName>
        <fullName evidence="6">Solute-binding protein family 5 domain-containing protein</fullName>
    </recommendedName>
</protein>
<evidence type="ECO:0000256" key="1">
    <source>
        <dbReference type="ARBA" id="ARBA00005695"/>
    </source>
</evidence>
<dbReference type="GO" id="GO:1904680">
    <property type="term" value="F:peptide transmembrane transporter activity"/>
    <property type="evidence" value="ECO:0007669"/>
    <property type="project" value="TreeGrafter"/>
</dbReference>
<sequence length="639" mass="71400">MPRTILLGGDPNIRLSYLLSKMLALLLVLAPTMLLAQTVQNDCKKHTIDFIMVEGDVSLVSIEDDIRMDLERLGITVTPRFLSKEDFNKAHETGDFHLSFSETWGAPYDPHSFASGWMTGDEGHYHAMANLEPPASRDAIFDMIQDVLQESDHRERETKWKDIHNVLHQQAVMLPLWGKRVPTVLNNRLTGYQAGLQQFDYPVHRLQVLSGSTTVRISPGAQTGVFQSVGRLDPHTYRPNEFFANNWVYEGLVSYGEYGQILPALAQSYKIEPHSNGGQKYTFSLRTGVTFHDGTPWNCEAAKINFDHVLADPLLSADYHGWYGLPQQISEWSCEDSATFVVVTKSVYYPFLQELSFIRPLRMLSPAAFVDKDPVTGNSCHAGWGNVTSPENDDSSIICAGIKNISGTGPFMFRSRTSSTNADGDVVDDEVLFARHDNYWGGASQIEELLVVRYDTAEQVKKALLDGSLDVVWGSGVLSAQDLIEIENNEETNNLSVFFTDDVQNVLLLLNSGKTPLNDITVRKTIIHAINKARILETEMGGLERTVDNVFPLDAPYCDVELTPRWDYDVEKAMFINCPVQPELPNAKSKGQNSLTPGLSIGLGLLCVILLIFALTLFRRSQKYEKQLAEMKNPEAESA</sequence>
<gene>
    <name evidence="7" type="ORF">FisN_1Hh267</name>
</gene>
<comment type="similarity">
    <text evidence="1">Belongs to the bacterial solute-binding protein 5 family.</text>
</comment>
<dbReference type="Gene3D" id="3.10.105.10">
    <property type="entry name" value="Dipeptide-binding Protein, Domain 3"/>
    <property type="match status" value="2"/>
</dbReference>
<keyword evidence="4" id="KW-1133">Transmembrane helix</keyword>
<keyword evidence="3 5" id="KW-0732">Signal</keyword>